<dbReference type="PANTHER" id="PTHR43393">
    <property type="entry name" value="CYTOKININ RIBOSIDE 5'-MONOPHOSPHATE PHOSPHORIBOHYDROLASE"/>
    <property type="match status" value="1"/>
</dbReference>
<dbReference type="SUPFAM" id="SSF102405">
    <property type="entry name" value="MCP/YpsA-like"/>
    <property type="match status" value="1"/>
</dbReference>
<dbReference type="InterPro" id="IPR005268">
    <property type="entry name" value="CHP00725"/>
</dbReference>
<dbReference type="PANTHER" id="PTHR43393:SF3">
    <property type="entry name" value="LYSINE DECARBOXYLASE-LIKE PROTEIN"/>
    <property type="match status" value="1"/>
</dbReference>
<sequence length="146" mass="14875">MVIVGVIGGRDVSPWHLREAEETGRLIAVNGGLLVCGGLSGVMEAACKGAKEAGGLTVGILPQGQKTHANPYVSIPIATGMGMARNAIIAQTADVLIAIGGSYGTLSEIAYGLQFNKPVIGLGTWDVEGVITAKTAVEAVDKAFIT</sequence>
<dbReference type="InterPro" id="IPR052341">
    <property type="entry name" value="LOG_family_nucleotidases"/>
</dbReference>
<evidence type="ECO:0008006" key="3">
    <source>
        <dbReference type="Google" id="ProtNLM"/>
    </source>
</evidence>
<proteinExistence type="predicted"/>
<comment type="caution">
    <text evidence="1">The sequence shown here is derived from an EMBL/GenBank/DDBJ whole genome shotgun (WGS) entry which is preliminary data.</text>
</comment>
<reference evidence="1 2" key="1">
    <citation type="submission" date="2015-11" db="EMBL/GenBank/DDBJ databases">
        <authorList>
            <person name="Lin W."/>
        </authorList>
    </citation>
    <scope>NUCLEOTIDE SEQUENCE [LARGE SCALE GENOMIC DNA]</scope>
    <source>
        <strain evidence="1 2">HCH-1</strain>
    </source>
</reference>
<evidence type="ECO:0000313" key="1">
    <source>
        <dbReference type="EMBL" id="KWT84055.1"/>
    </source>
</evidence>
<organism evidence="1 2">
    <name type="scientific">Candidatus Magnetominusculus xianensis</name>
    <dbReference type="NCBI Taxonomy" id="1748249"/>
    <lineage>
        <taxon>Bacteria</taxon>
        <taxon>Pseudomonadati</taxon>
        <taxon>Nitrospirota</taxon>
        <taxon>Nitrospiria</taxon>
        <taxon>Nitrospirales</taxon>
        <taxon>Nitrospiraceae</taxon>
        <taxon>Candidatus Magnetominusculus</taxon>
    </lineage>
</organism>
<dbReference type="EMBL" id="LNQR01000070">
    <property type="protein sequence ID" value="KWT84055.1"/>
    <property type="molecule type" value="Genomic_DNA"/>
</dbReference>
<dbReference type="NCBIfam" id="TIGR00725">
    <property type="entry name" value="TIGR00725 family protein"/>
    <property type="match status" value="1"/>
</dbReference>
<keyword evidence="2" id="KW-1185">Reference proteome</keyword>
<evidence type="ECO:0000313" key="2">
    <source>
        <dbReference type="Proteomes" id="UP000060487"/>
    </source>
</evidence>
<dbReference type="Pfam" id="PF18306">
    <property type="entry name" value="LDcluster4"/>
    <property type="match status" value="1"/>
</dbReference>
<dbReference type="Proteomes" id="UP000060487">
    <property type="component" value="Unassembled WGS sequence"/>
</dbReference>
<dbReference type="RefSeq" id="WP_085052591.1">
    <property type="nucleotide sequence ID" value="NZ_LNQR01000070.1"/>
</dbReference>
<accession>A0ABR5SE67</accession>
<name>A0ABR5SE67_9BACT</name>
<dbReference type="Gene3D" id="3.40.50.450">
    <property type="match status" value="1"/>
</dbReference>
<protein>
    <recommendedName>
        <fullName evidence="3">TIGR00725 family protein</fullName>
    </recommendedName>
</protein>
<dbReference type="InterPro" id="IPR041164">
    <property type="entry name" value="LDcluster4"/>
</dbReference>
<gene>
    <name evidence="1" type="ORF">ASN18_1982</name>
</gene>